<evidence type="ECO:0000313" key="2">
    <source>
        <dbReference type="EMBL" id="QTN37458.1"/>
    </source>
</evidence>
<dbReference type="GO" id="GO:0016787">
    <property type="term" value="F:hydrolase activity"/>
    <property type="evidence" value="ECO:0007669"/>
    <property type="project" value="UniProtKB-KW"/>
</dbReference>
<evidence type="ECO:0000313" key="3">
    <source>
        <dbReference type="Proteomes" id="UP000665026"/>
    </source>
</evidence>
<name>A0A975ESP1_9RHOB</name>
<proteinExistence type="predicted"/>
<dbReference type="Proteomes" id="UP000665026">
    <property type="component" value="Chromosome"/>
</dbReference>
<dbReference type="AlphaFoldDB" id="A0A975ESP1"/>
<protein>
    <submittedName>
        <fullName evidence="2">Alpha/beta hydrolase</fullName>
    </submittedName>
</protein>
<keyword evidence="2" id="KW-0378">Hydrolase</keyword>
<feature type="signal peptide" evidence="1">
    <location>
        <begin position="1"/>
        <end position="17"/>
    </location>
</feature>
<feature type="chain" id="PRO_5037793463" evidence="1">
    <location>
        <begin position="18"/>
        <end position="201"/>
    </location>
</feature>
<accession>A0A975ESP1</accession>
<sequence>MISLKRLFCLIPIAALSACIGTDYEPMQFTSDGSDIVARGAIDAGTLDRFLDITERHPNAKTLVLEMVEGSVDDEANLIFSREVRKRGFTTVVPSQGLIASGGTDLFLAGVTRQIAPGACVGVHSWGGDVEGRDVPRSDPVHQEYLSYYDVMGTPRAFYWFTLDAAGADEMHWMSAAEVARFGMTTAPTTGLASAAVCDAR</sequence>
<organism evidence="2 3">
    <name type="scientific">Cognatishimia activa</name>
    <dbReference type="NCBI Taxonomy" id="1715691"/>
    <lineage>
        <taxon>Bacteria</taxon>
        <taxon>Pseudomonadati</taxon>
        <taxon>Pseudomonadota</taxon>
        <taxon>Alphaproteobacteria</taxon>
        <taxon>Rhodobacterales</taxon>
        <taxon>Paracoccaceae</taxon>
        <taxon>Cognatishimia</taxon>
    </lineage>
</organism>
<dbReference type="InterPro" id="IPR029045">
    <property type="entry name" value="ClpP/crotonase-like_dom_sf"/>
</dbReference>
<dbReference type="SUPFAM" id="SSF52096">
    <property type="entry name" value="ClpP/crotonase"/>
    <property type="match status" value="1"/>
</dbReference>
<reference evidence="2" key="1">
    <citation type="submission" date="2020-07" db="EMBL/GenBank/DDBJ databases">
        <title>Genome sequences of bacteria associated with the marine, planktonic diatom Thalassiosira profunda strain ECT2AJA-044.</title>
        <authorList>
            <person name="Gargas C.B."/>
            <person name="Roberts W.R."/>
            <person name="Alverson A.J."/>
        </authorList>
    </citation>
    <scope>NUCLEOTIDE SEQUENCE</scope>
    <source>
        <strain evidence="2">ECT2AJA-044</strain>
    </source>
</reference>
<dbReference type="EMBL" id="CP060010">
    <property type="protein sequence ID" value="QTN37458.1"/>
    <property type="molecule type" value="Genomic_DNA"/>
</dbReference>
<dbReference type="PROSITE" id="PS51257">
    <property type="entry name" value="PROKAR_LIPOPROTEIN"/>
    <property type="match status" value="1"/>
</dbReference>
<keyword evidence="1" id="KW-0732">Signal</keyword>
<gene>
    <name evidence="2" type="ORF">HZ995_05680</name>
</gene>
<dbReference type="KEGG" id="cact:HZ995_05680"/>
<evidence type="ECO:0000256" key="1">
    <source>
        <dbReference type="SAM" id="SignalP"/>
    </source>
</evidence>